<evidence type="ECO:0000313" key="11">
    <source>
        <dbReference type="EMBL" id="PAV19084.1"/>
    </source>
</evidence>
<evidence type="ECO:0000256" key="8">
    <source>
        <dbReference type="ARBA" id="ARBA00023242"/>
    </source>
</evidence>
<evidence type="ECO:0000256" key="9">
    <source>
        <dbReference type="ARBA" id="ARBA00038126"/>
    </source>
</evidence>
<keyword evidence="4" id="KW-0963">Cytoplasm</keyword>
<dbReference type="FunCoup" id="A0A286UHZ2">
    <property type="interactions" value="326"/>
</dbReference>
<reference evidence="11 12" key="1">
    <citation type="journal article" date="2017" name="Mol. Ecol.">
        <title>Comparative and population genomic landscape of Phellinus noxius: A hypervariable fungus causing root rot in trees.</title>
        <authorList>
            <person name="Chung C.L."/>
            <person name="Lee T.J."/>
            <person name="Akiba M."/>
            <person name="Lee H.H."/>
            <person name="Kuo T.H."/>
            <person name="Liu D."/>
            <person name="Ke H.M."/>
            <person name="Yokoi T."/>
            <person name="Roa M.B."/>
            <person name="Lu M.J."/>
            <person name="Chang Y.Y."/>
            <person name="Ann P.J."/>
            <person name="Tsai J.N."/>
            <person name="Chen C.Y."/>
            <person name="Tzean S.S."/>
            <person name="Ota Y."/>
            <person name="Hattori T."/>
            <person name="Sahashi N."/>
            <person name="Liou R.F."/>
            <person name="Kikuchi T."/>
            <person name="Tsai I.J."/>
        </authorList>
    </citation>
    <scope>NUCLEOTIDE SEQUENCE [LARGE SCALE GENOMIC DNA]</scope>
    <source>
        <strain evidence="11 12">FFPRI411160</strain>
    </source>
</reference>
<evidence type="ECO:0000256" key="3">
    <source>
        <dbReference type="ARBA" id="ARBA00012533"/>
    </source>
</evidence>
<proteinExistence type="inferred from homology"/>
<dbReference type="InterPro" id="IPR019410">
    <property type="entry name" value="Methyltransf_16"/>
</dbReference>
<keyword evidence="8" id="KW-0539">Nucleus</keyword>
<dbReference type="OrthoDB" id="1723750at2759"/>
<dbReference type="SUPFAM" id="SSF53335">
    <property type="entry name" value="S-adenosyl-L-methionine-dependent methyltransferases"/>
    <property type="match status" value="1"/>
</dbReference>
<evidence type="ECO:0000256" key="4">
    <source>
        <dbReference type="ARBA" id="ARBA00022490"/>
    </source>
</evidence>
<name>A0A286UHZ2_9AGAM</name>
<dbReference type="GO" id="GO:0005737">
    <property type="term" value="C:cytoplasm"/>
    <property type="evidence" value="ECO:0007669"/>
    <property type="project" value="UniProtKB-SubCell"/>
</dbReference>
<evidence type="ECO:0000256" key="5">
    <source>
        <dbReference type="ARBA" id="ARBA00022603"/>
    </source>
</evidence>
<dbReference type="PANTHER" id="PTHR14614:SF39">
    <property type="entry name" value="HISTIDINE PROTEIN METHYLTRANSFERASE 1 HOMOLOG"/>
    <property type="match status" value="1"/>
</dbReference>
<evidence type="ECO:0000256" key="1">
    <source>
        <dbReference type="ARBA" id="ARBA00004123"/>
    </source>
</evidence>
<feature type="region of interest" description="Disordered" evidence="10">
    <location>
        <begin position="88"/>
        <end position="117"/>
    </location>
</feature>
<organism evidence="11 12">
    <name type="scientific">Pyrrhoderma noxium</name>
    <dbReference type="NCBI Taxonomy" id="2282107"/>
    <lineage>
        <taxon>Eukaryota</taxon>
        <taxon>Fungi</taxon>
        <taxon>Dikarya</taxon>
        <taxon>Basidiomycota</taxon>
        <taxon>Agaricomycotina</taxon>
        <taxon>Agaricomycetes</taxon>
        <taxon>Hymenochaetales</taxon>
        <taxon>Hymenochaetaceae</taxon>
        <taxon>Pyrrhoderma</taxon>
    </lineage>
</organism>
<dbReference type="Gene3D" id="3.40.50.150">
    <property type="entry name" value="Vaccinia Virus protein VP39"/>
    <property type="match status" value="1"/>
</dbReference>
<dbReference type="Proteomes" id="UP000217199">
    <property type="component" value="Unassembled WGS sequence"/>
</dbReference>
<comment type="caution">
    <text evidence="11">The sequence shown here is derived from an EMBL/GenBank/DDBJ whole genome shotgun (WGS) entry which is preliminary data.</text>
</comment>
<feature type="region of interest" description="Disordered" evidence="10">
    <location>
        <begin position="1"/>
        <end position="35"/>
    </location>
</feature>
<keyword evidence="12" id="KW-1185">Reference proteome</keyword>
<dbReference type="AlphaFoldDB" id="A0A286UHZ2"/>
<feature type="compositionally biased region" description="Polar residues" evidence="10">
    <location>
        <begin position="88"/>
        <end position="107"/>
    </location>
</feature>
<accession>A0A286UHZ2</accession>
<dbReference type="PANTHER" id="PTHR14614">
    <property type="entry name" value="HEPATOCELLULAR CARCINOMA-ASSOCIATED ANTIGEN"/>
    <property type="match status" value="1"/>
</dbReference>
<comment type="similarity">
    <text evidence="9">Belongs to the methyltransferase superfamily. METTL18 family.</text>
</comment>
<evidence type="ECO:0000256" key="6">
    <source>
        <dbReference type="ARBA" id="ARBA00022679"/>
    </source>
</evidence>
<evidence type="ECO:0000256" key="2">
    <source>
        <dbReference type="ARBA" id="ARBA00004496"/>
    </source>
</evidence>
<feature type="compositionally biased region" description="Polar residues" evidence="10">
    <location>
        <begin position="17"/>
        <end position="29"/>
    </location>
</feature>
<keyword evidence="7" id="KW-0949">S-adenosyl-L-methionine</keyword>
<dbReference type="GO" id="GO:0032259">
    <property type="term" value="P:methylation"/>
    <property type="evidence" value="ECO:0007669"/>
    <property type="project" value="UniProtKB-KW"/>
</dbReference>
<sequence>MFKFNFSDIDLEIPEADQQQDPISSNAENQDAKANELQPLLDVKEGDYMHKKLTSARELQINQLAKSLPPALSYSPLVVPLTYDVQLNPATDTPKQDKQTPSTTTDESVPKPKVKKRRGSITLLRRDLYDARYQLISETEETDTSTEQPGLDFVDNPSDLVPGVYEGGLKTWECSLDLVDCLSTIYSDTSKLRGKRIIEIGCGTAVPSLYLLRLLLSAPRPEESLRTEIILQDYNDLVLQLVTFPNVLLTWYSSPLAESYRERRDADEEPFDPHKAGDMPITPDLMSEFQASLESYGITIRFISGSWQSLIDEHPAQPILTYPFDVVLTSETIYNMDNLSILINLLKVTMGKPTSGEATSEAIAEKLNNSLTLDDNETNGNQSPGSLCLVAAKVLYFGVGGSVIDFERAVVRERGKTEKILQREEGIKRTVLRLTWN</sequence>
<evidence type="ECO:0000256" key="7">
    <source>
        <dbReference type="ARBA" id="ARBA00022691"/>
    </source>
</evidence>
<gene>
    <name evidence="11" type="ORF">PNOK_0592800</name>
</gene>
<evidence type="ECO:0000256" key="10">
    <source>
        <dbReference type="SAM" id="MobiDB-lite"/>
    </source>
</evidence>
<dbReference type="GO" id="GO:0005634">
    <property type="term" value="C:nucleus"/>
    <property type="evidence" value="ECO:0007669"/>
    <property type="project" value="UniProtKB-SubCell"/>
</dbReference>
<keyword evidence="6" id="KW-0808">Transferase</keyword>
<evidence type="ECO:0000313" key="12">
    <source>
        <dbReference type="Proteomes" id="UP000217199"/>
    </source>
</evidence>
<dbReference type="GO" id="GO:0018064">
    <property type="term" value="F:protein-L-histidine N-tele-methyltransferase activity"/>
    <property type="evidence" value="ECO:0007669"/>
    <property type="project" value="UniProtKB-EC"/>
</dbReference>
<comment type="subcellular location">
    <subcellularLocation>
        <location evidence="2">Cytoplasm</location>
    </subcellularLocation>
    <subcellularLocation>
        <location evidence="1">Nucleus</location>
    </subcellularLocation>
</comment>
<dbReference type="STRING" id="2282107.A0A286UHZ2"/>
<dbReference type="EMBL" id="NBII01000005">
    <property type="protein sequence ID" value="PAV19084.1"/>
    <property type="molecule type" value="Genomic_DNA"/>
</dbReference>
<dbReference type="InParanoid" id="A0A286UHZ2"/>
<dbReference type="EC" id="2.1.1.85" evidence="3"/>
<dbReference type="InterPro" id="IPR029063">
    <property type="entry name" value="SAM-dependent_MTases_sf"/>
</dbReference>
<keyword evidence="5" id="KW-0489">Methyltransferase</keyword>
<protein>
    <recommendedName>
        <fullName evidence="3">protein-histidine N-methyltransferase</fullName>
        <ecNumber evidence="3">2.1.1.85</ecNumber>
    </recommendedName>
</protein>